<dbReference type="AlphaFoldDB" id="A0A7X8SGV3"/>
<keyword evidence="1 4" id="KW-0645">Protease</keyword>
<keyword evidence="2" id="KW-0378">Hydrolase</keyword>
<dbReference type="InterPro" id="IPR051201">
    <property type="entry name" value="Chloro_Bact_Ser_Proteases"/>
</dbReference>
<dbReference type="GO" id="GO:0004252">
    <property type="term" value="F:serine-type endopeptidase activity"/>
    <property type="evidence" value="ECO:0007669"/>
    <property type="project" value="InterPro"/>
</dbReference>
<comment type="caution">
    <text evidence="4">The sequence shown here is derived from an EMBL/GenBank/DDBJ whole genome shotgun (WGS) entry which is preliminary data.</text>
</comment>
<evidence type="ECO:0000256" key="1">
    <source>
        <dbReference type="ARBA" id="ARBA00022670"/>
    </source>
</evidence>
<dbReference type="SUPFAM" id="SSF50494">
    <property type="entry name" value="Trypsin-like serine proteases"/>
    <property type="match status" value="1"/>
</dbReference>
<gene>
    <name evidence="4" type="ORF">HGP29_01665</name>
</gene>
<accession>A0A7X8SGV3</accession>
<sequence>MRKLISLLALCGLLFGGCASILNPRFQKVAIKTAKGSKLTINGDTPKKKDGKYYIKRGRDPQQIVITKDGYQDEYHAVVAHRKSPLFFVSLGLPLTYFINPVGGMFIFGALFDYGQKSMNYDKAYDFSKMKRDLYEKEDNIKDVRLNQVSVSVDKKKLNYDIFFNYKQYLKGKKYYSTHNPKKSIKIEREDIDIENTVFTDMLNSILHDKGFINKDNKALNSSYLNNVYLNANLVEIDVDVINSNAKLSSGKFLNATLKIEWEILDYYKKQIYKRTIKANSGQIVIPNNGEDAVSAAFFIASSDAISRSLIQFMNFKEVKEHIKVSEEQLRENSFPVLNIPVASQYVSTMNEAINSSVTIKNEDGHGSGFIISENGYIITNYHVISDDSKPLEVVMNNGDTFTPEITRVDKVNDLALLKINAEELIPYKISASEEIEIAKEIYAVGTPTAEDLGSTVSKGIISGIRKNKSGQKILQTDASINGGNSGGVICTKEGLALGVVSSKLRGLGIEGVAFGIPSYLIFEKLKIKYTTVEK</sequence>
<dbReference type="PANTHER" id="PTHR43343:SF3">
    <property type="entry name" value="PROTEASE DO-LIKE 8, CHLOROPLASTIC"/>
    <property type="match status" value="1"/>
</dbReference>
<evidence type="ECO:0000313" key="4">
    <source>
        <dbReference type="EMBL" id="NLR89888.1"/>
    </source>
</evidence>
<feature type="signal peptide" evidence="3">
    <location>
        <begin position="1"/>
        <end position="19"/>
    </location>
</feature>
<dbReference type="Proteomes" id="UP000585050">
    <property type="component" value="Unassembled WGS sequence"/>
</dbReference>
<keyword evidence="3" id="KW-0732">Signal</keyword>
<name>A0A7X8SGV3_9BACT</name>
<feature type="chain" id="PRO_5031063812" evidence="3">
    <location>
        <begin position="20"/>
        <end position="535"/>
    </location>
</feature>
<reference evidence="4 5" key="1">
    <citation type="submission" date="2020-04" db="EMBL/GenBank/DDBJ databases">
        <title>Flammeovirga sp. SR4, a novel species isolated from seawater.</title>
        <authorList>
            <person name="Wang X."/>
        </authorList>
    </citation>
    <scope>NUCLEOTIDE SEQUENCE [LARGE SCALE GENOMIC DNA]</scope>
    <source>
        <strain evidence="4 5">SR4</strain>
    </source>
</reference>
<evidence type="ECO:0000313" key="5">
    <source>
        <dbReference type="Proteomes" id="UP000585050"/>
    </source>
</evidence>
<dbReference type="PANTHER" id="PTHR43343">
    <property type="entry name" value="PEPTIDASE S12"/>
    <property type="match status" value="1"/>
</dbReference>
<dbReference type="Pfam" id="PF13365">
    <property type="entry name" value="Trypsin_2"/>
    <property type="match status" value="1"/>
</dbReference>
<evidence type="ECO:0000256" key="3">
    <source>
        <dbReference type="SAM" id="SignalP"/>
    </source>
</evidence>
<dbReference type="InterPro" id="IPR009003">
    <property type="entry name" value="Peptidase_S1_PA"/>
</dbReference>
<dbReference type="GO" id="GO:0006508">
    <property type="term" value="P:proteolysis"/>
    <property type="evidence" value="ECO:0007669"/>
    <property type="project" value="UniProtKB-KW"/>
</dbReference>
<keyword evidence="5" id="KW-1185">Reference proteome</keyword>
<dbReference type="PROSITE" id="PS51257">
    <property type="entry name" value="PROKAR_LIPOPROTEIN"/>
    <property type="match status" value="1"/>
</dbReference>
<dbReference type="InterPro" id="IPR001940">
    <property type="entry name" value="Peptidase_S1C"/>
</dbReference>
<dbReference type="Gene3D" id="2.40.10.120">
    <property type="match status" value="1"/>
</dbReference>
<dbReference type="RefSeq" id="WP_168880572.1">
    <property type="nucleotide sequence ID" value="NZ_JABAIL010000001.1"/>
</dbReference>
<evidence type="ECO:0000256" key="2">
    <source>
        <dbReference type="ARBA" id="ARBA00022801"/>
    </source>
</evidence>
<dbReference type="EMBL" id="JABAIL010000001">
    <property type="protein sequence ID" value="NLR89888.1"/>
    <property type="molecule type" value="Genomic_DNA"/>
</dbReference>
<organism evidence="4 5">
    <name type="scientific">Flammeovirga agarivorans</name>
    <dbReference type="NCBI Taxonomy" id="2726742"/>
    <lineage>
        <taxon>Bacteria</taxon>
        <taxon>Pseudomonadati</taxon>
        <taxon>Bacteroidota</taxon>
        <taxon>Cytophagia</taxon>
        <taxon>Cytophagales</taxon>
        <taxon>Flammeovirgaceae</taxon>
        <taxon>Flammeovirga</taxon>
    </lineage>
</organism>
<proteinExistence type="predicted"/>
<dbReference type="PRINTS" id="PR00834">
    <property type="entry name" value="PROTEASES2C"/>
</dbReference>
<protein>
    <submittedName>
        <fullName evidence="4">Serine protease</fullName>
    </submittedName>
</protein>